<dbReference type="PANTHER" id="PTHR43611:SF3">
    <property type="entry name" value="FLAVIN MONONUCLEOTIDE HYDROLASE 1, CHLOROPLATIC"/>
    <property type="match status" value="1"/>
</dbReference>
<dbReference type="GO" id="GO:0016787">
    <property type="term" value="F:hydrolase activity"/>
    <property type="evidence" value="ECO:0007669"/>
    <property type="project" value="UniProtKB-KW"/>
</dbReference>
<proteinExistence type="predicted"/>
<dbReference type="SFLD" id="SFLDS00003">
    <property type="entry name" value="Haloacid_Dehalogenase"/>
    <property type="match status" value="1"/>
</dbReference>
<accession>A0A658QXG1</accession>
<dbReference type="CDD" id="cd02603">
    <property type="entry name" value="HAD_sEH-N_like"/>
    <property type="match status" value="1"/>
</dbReference>
<evidence type="ECO:0000313" key="2">
    <source>
        <dbReference type="Proteomes" id="UP000198263"/>
    </source>
</evidence>
<dbReference type="EMBL" id="FCNV02000004">
    <property type="protein sequence ID" value="SAL30701.1"/>
    <property type="molecule type" value="Genomic_DNA"/>
</dbReference>
<dbReference type="Proteomes" id="UP000198263">
    <property type="component" value="Unassembled WGS sequence"/>
</dbReference>
<dbReference type="InterPro" id="IPR036412">
    <property type="entry name" value="HAD-like_sf"/>
</dbReference>
<dbReference type="SFLD" id="SFLDG01129">
    <property type="entry name" value="C1.5:_HAD__Beta-PGM__Phosphata"/>
    <property type="match status" value="1"/>
</dbReference>
<evidence type="ECO:0000313" key="1">
    <source>
        <dbReference type="EMBL" id="SAL30701.1"/>
    </source>
</evidence>
<protein>
    <submittedName>
        <fullName evidence="1">Hydrolase</fullName>
    </submittedName>
</protein>
<sequence>MSSRFSLVLFDMEGVLTHYDRTARVVHLSSATGCDAAAIRHAIWDSGLEARADAGEISEDEYLRLLGDMLRYPMSREQWLASRRASITPNAQTLALAEKVRNRCRIAILTNNCGLVTDHLDYLNPPVAALFKDAVHSSATFGATKPAARAYLGCIERIGVQAGETLFIDDTEANVQGAINAGLAGYRFVDAESLARFLAQHGLL</sequence>
<dbReference type="InterPro" id="IPR023214">
    <property type="entry name" value="HAD_sf"/>
</dbReference>
<dbReference type="Gene3D" id="3.40.50.1000">
    <property type="entry name" value="HAD superfamily/HAD-like"/>
    <property type="match status" value="1"/>
</dbReference>
<organism evidence="1 2">
    <name type="scientific">Caballeronia concitans</name>
    <dbReference type="NCBI Taxonomy" id="1777133"/>
    <lineage>
        <taxon>Bacteria</taxon>
        <taxon>Pseudomonadati</taxon>
        <taxon>Pseudomonadota</taxon>
        <taxon>Betaproteobacteria</taxon>
        <taxon>Burkholderiales</taxon>
        <taxon>Burkholderiaceae</taxon>
        <taxon>Caballeronia</taxon>
    </lineage>
</organism>
<dbReference type="InterPro" id="IPR006439">
    <property type="entry name" value="HAD-SF_hydro_IA"/>
</dbReference>
<gene>
    <name evidence="1" type="ORF">AWB72_02625</name>
</gene>
<dbReference type="RefSeq" id="WP_040052478.1">
    <property type="nucleotide sequence ID" value="NZ_FCNV02000004.1"/>
</dbReference>
<dbReference type="OrthoDB" id="9797415at2"/>
<name>A0A658QXG1_9BURK</name>
<dbReference type="NCBIfam" id="TIGR01509">
    <property type="entry name" value="HAD-SF-IA-v3"/>
    <property type="match status" value="1"/>
</dbReference>
<keyword evidence="1" id="KW-0378">Hydrolase</keyword>
<dbReference type="AlphaFoldDB" id="A0A658QXG1"/>
<dbReference type="InterPro" id="IPR023198">
    <property type="entry name" value="PGP-like_dom2"/>
</dbReference>
<dbReference type="Gene3D" id="1.10.150.240">
    <property type="entry name" value="Putative phosphatase, domain 2"/>
    <property type="match status" value="1"/>
</dbReference>
<keyword evidence="2" id="KW-1185">Reference proteome</keyword>
<dbReference type="Pfam" id="PF00702">
    <property type="entry name" value="Hydrolase"/>
    <property type="match status" value="1"/>
</dbReference>
<comment type="caution">
    <text evidence="1">The sequence shown here is derived from an EMBL/GenBank/DDBJ whole genome shotgun (WGS) entry which is preliminary data.</text>
</comment>
<dbReference type="SUPFAM" id="SSF56784">
    <property type="entry name" value="HAD-like"/>
    <property type="match status" value="1"/>
</dbReference>
<dbReference type="PANTHER" id="PTHR43611">
    <property type="entry name" value="ALPHA-D-GLUCOSE 1-PHOSPHATE PHOSPHATASE"/>
    <property type="match status" value="1"/>
</dbReference>
<reference evidence="1 2" key="1">
    <citation type="submission" date="2016-01" db="EMBL/GenBank/DDBJ databases">
        <authorList>
            <person name="Peeters C."/>
        </authorList>
    </citation>
    <scope>NUCLEOTIDE SEQUENCE [LARGE SCALE GENOMIC DNA]</scope>
    <source>
        <strain evidence="1">LMG 29315</strain>
    </source>
</reference>